<feature type="compositionally biased region" description="Basic residues" evidence="1">
    <location>
        <begin position="1"/>
        <end position="11"/>
    </location>
</feature>
<protein>
    <submittedName>
        <fullName evidence="2">17743_t:CDS:1</fullName>
    </submittedName>
</protein>
<name>A0A9N9N7Z7_9GLOM</name>
<accession>A0A9N9N7Z7</accession>
<proteinExistence type="predicted"/>
<evidence type="ECO:0000313" key="2">
    <source>
        <dbReference type="EMBL" id="CAG8712111.1"/>
    </source>
</evidence>
<dbReference type="Proteomes" id="UP000789396">
    <property type="component" value="Unassembled WGS sequence"/>
</dbReference>
<dbReference type="EMBL" id="CAJVPZ010022552">
    <property type="protein sequence ID" value="CAG8712111.1"/>
    <property type="molecule type" value="Genomic_DNA"/>
</dbReference>
<sequence>MARLTKRRKHLLSLNENRESKKRKTKENIYKFVDSLSQEELIEIRNYIDSIT</sequence>
<feature type="non-terminal residue" evidence="2">
    <location>
        <position position="52"/>
    </location>
</feature>
<keyword evidence="3" id="KW-1185">Reference proteome</keyword>
<feature type="region of interest" description="Disordered" evidence="1">
    <location>
        <begin position="1"/>
        <end position="22"/>
    </location>
</feature>
<organism evidence="2 3">
    <name type="scientific">Racocetra fulgida</name>
    <dbReference type="NCBI Taxonomy" id="60492"/>
    <lineage>
        <taxon>Eukaryota</taxon>
        <taxon>Fungi</taxon>
        <taxon>Fungi incertae sedis</taxon>
        <taxon>Mucoromycota</taxon>
        <taxon>Glomeromycotina</taxon>
        <taxon>Glomeromycetes</taxon>
        <taxon>Diversisporales</taxon>
        <taxon>Gigasporaceae</taxon>
        <taxon>Racocetra</taxon>
    </lineage>
</organism>
<evidence type="ECO:0000313" key="3">
    <source>
        <dbReference type="Proteomes" id="UP000789396"/>
    </source>
</evidence>
<comment type="caution">
    <text evidence="2">The sequence shown here is derived from an EMBL/GenBank/DDBJ whole genome shotgun (WGS) entry which is preliminary data.</text>
</comment>
<gene>
    <name evidence="2" type="ORF">RFULGI_LOCUS10913</name>
</gene>
<dbReference type="AlphaFoldDB" id="A0A9N9N7Z7"/>
<reference evidence="2" key="1">
    <citation type="submission" date="2021-06" db="EMBL/GenBank/DDBJ databases">
        <authorList>
            <person name="Kallberg Y."/>
            <person name="Tangrot J."/>
            <person name="Rosling A."/>
        </authorList>
    </citation>
    <scope>NUCLEOTIDE SEQUENCE</scope>
    <source>
        <strain evidence="2">IN212</strain>
    </source>
</reference>
<evidence type="ECO:0000256" key="1">
    <source>
        <dbReference type="SAM" id="MobiDB-lite"/>
    </source>
</evidence>